<dbReference type="InterPro" id="IPR003169">
    <property type="entry name" value="GYF"/>
</dbReference>
<evidence type="ECO:0000313" key="3">
    <source>
        <dbReference type="EMBL" id="KNE72454.1"/>
    </source>
</evidence>
<dbReference type="Proteomes" id="UP000054350">
    <property type="component" value="Unassembled WGS sequence"/>
</dbReference>
<proteinExistence type="predicted"/>
<dbReference type="SUPFAM" id="SSF55277">
    <property type="entry name" value="GYF domain"/>
    <property type="match status" value="1"/>
</dbReference>
<dbReference type="EMBL" id="GG745380">
    <property type="protein sequence ID" value="KNE72454.1"/>
    <property type="molecule type" value="Genomic_DNA"/>
</dbReference>
<dbReference type="AlphaFoldDB" id="A0A0L0TD66"/>
<dbReference type="eggNOG" id="KOG2950">
    <property type="taxonomic scope" value="Eukaryota"/>
</dbReference>
<feature type="region of interest" description="Disordered" evidence="1">
    <location>
        <begin position="1"/>
        <end position="178"/>
    </location>
</feature>
<sequence length="431" mass="47835">MSMPPPSTPFAAPRPASKSKKRVHDPAADSPLPPGTDERRKRSRVQFNLASNTELEDDDHARQAPDTFMDIDDDDEEDEEVDEDALDLERGRGKRRMKLRQGGSDSEDSDDGEGPCSSRARSNDVDDDDDDDMFTDEKRKNKKPSGSKSYKGLSHDDMRSFEAMDAAVQQEEDEDDPEAIKIVPFNMRDELEEGSFDEAGTYIKKRDENERYDAWLSGLNKTDIEKAALAARAREQERQAHEHAVASRTRIPNREPDLLKGALGLLRPRETVARALARLNKQIERPSKRSTSSKKAAKPAAPESEVSRHAREDVDLLTEIAGQLVELGKADVYEASYEDMMADLRDEGLVDRAWTPEHPTRRKEEVAFTYAWSGGDGAEHGPFAAEEMAAWAAQGFFANGIVVQKLVNGAPSGDKVTTTGDMFASVEPASV</sequence>
<dbReference type="Gene3D" id="3.30.1490.40">
    <property type="match status" value="1"/>
</dbReference>
<feature type="compositionally biased region" description="Basic and acidic residues" evidence="1">
    <location>
        <begin position="153"/>
        <end position="162"/>
    </location>
</feature>
<evidence type="ECO:0000259" key="2">
    <source>
        <dbReference type="PROSITE" id="PS50829"/>
    </source>
</evidence>
<accession>A0A0L0TD66</accession>
<feature type="region of interest" description="Disordered" evidence="1">
    <location>
        <begin position="279"/>
        <end position="310"/>
    </location>
</feature>
<reference evidence="4" key="2">
    <citation type="submission" date="2009-11" db="EMBL/GenBank/DDBJ databases">
        <title>The Genome Sequence of Allomyces macrogynus strain ATCC 38327.</title>
        <authorList>
            <consortium name="The Broad Institute Genome Sequencing Platform"/>
            <person name="Russ C."/>
            <person name="Cuomo C."/>
            <person name="Shea T."/>
            <person name="Young S.K."/>
            <person name="Zeng Q."/>
            <person name="Koehrsen M."/>
            <person name="Haas B."/>
            <person name="Borodovsky M."/>
            <person name="Guigo R."/>
            <person name="Alvarado L."/>
            <person name="Berlin A."/>
            <person name="Borenstein D."/>
            <person name="Chen Z."/>
            <person name="Engels R."/>
            <person name="Freedman E."/>
            <person name="Gellesch M."/>
            <person name="Goldberg J."/>
            <person name="Griggs A."/>
            <person name="Gujja S."/>
            <person name="Heiman D."/>
            <person name="Hepburn T."/>
            <person name="Howarth C."/>
            <person name="Jen D."/>
            <person name="Larson L."/>
            <person name="Lewis B."/>
            <person name="Mehta T."/>
            <person name="Park D."/>
            <person name="Pearson M."/>
            <person name="Roberts A."/>
            <person name="Saif S."/>
            <person name="Shenoy N."/>
            <person name="Sisk P."/>
            <person name="Stolte C."/>
            <person name="Sykes S."/>
            <person name="Walk T."/>
            <person name="White J."/>
            <person name="Yandava C."/>
            <person name="Burger G."/>
            <person name="Gray M.W."/>
            <person name="Holland P.W.H."/>
            <person name="King N."/>
            <person name="Lang F.B.F."/>
            <person name="Roger A.J."/>
            <person name="Ruiz-Trillo I."/>
            <person name="Lander E."/>
            <person name="Nusbaum C."/>
        </authorList>
    </citation>
    <scope>NUCLEOTIDE SEQUENCE [LARGE SCALE GENOMIC DNA]</scope>
    <source>
        <strain evidence="4">ATCC 38327</strain>
    </source>
</reference>
<dbReference type="InterPro" id="IPR035445">
    <property type="entry name" value="GYF-like_dom_sf"/>
</dbReference>
<dbReference type="VEuPathDB" id="FungiDB:AMAG_16498"/>
<dbReference type="PANTHER" id="PTHR13138">
    <property type="entry name" value="PROTEIN LIN1"/>
    <property type="match status" value="1"/>
</dbReference>
<evidence type="ECO:0000313" key="4">
    <source>
        <dbReference type="Proteomes" id="UP000054350"/>
    </source>
</evidence>
<dbReference type="STRING" id="578462.A0A0L0TD66"/>
<dbReference type="InterPro" id="IPR039905">
    <property type="entry name" value="CD2BP2/Lin1"/>
</dbReference>
<feature type="compositionally biased region" description="Acidic residues" evidence="1">
    <location>
        <begin position="69"/>
        <end position="86"/>
    </location>
</feature>
<feature type="domain" description="GYF" evidence="2">
    <location>
        <begin position="365"/>
        <end position="424"/>
    </location>
</feature>
<reference evidence="3 4" key="1">
    <citation type="submission" date="2009-11" db="EMBL/GenBank/DDBJ databases">
        <title>Annotation of Allomyces macrogynus ATCC 38327.</title>
        <authorList>
            <consortium name="The Broad Institute Genome Sequencing Platform"/>
            <person name="Russ C."/>
            <person name="Cuomo C."/>
            <person name="Burger G."/>
            <person name="Gray M.W."/>
            <person name="Holland P.W.H."/>
            <person name="King N."/>
            <person name="Lang F.B.F."/>
            <person name="Roger A.J."/>
            <person name="Ruiz-Trillo I."/>
            <person name="Young S.K."/>
            <person name="Zeng Q."/>
            <person name="Gargeya S."/>
            <person name="Fitzgerald M."/>
            <person name="Haas B."/>
            <person name="Abouelleil A."/>
            <person name="Alvarado L."/>
            <person name="Arachchi H.M."/>
            <person name="Berlin A."/>
            <person name="Chapman S.B."/>
            <person name="Gearin G."/>
            <person name="Goldberg J."/>
            <person name="Griggs A."/>
            <person name="Gujja S."/>
            <person name="Hansen M."/>
            <person name="Heiman D."/>
            <person name="Howarth C."/>
            <person name="Larimer J."/>
            <person name="Lui A."/>
            <person name="MacDonald P.J.P."/>
            <person name="McCowen C."/>
            <person name="Montmayeur A."/>
            <person name="Murphy C."/>
            <person name="Neiman D."/>
            <person name="Pearson M."/>
            <person name="Priest M."/>
            <person name="Roberts A."/>
            <person name="Saif S."/>
            <person name="Shea T."/>
            <person name="Sisk P."/>
            <person name="Stolte C."/>
            <person name="Sykes S."/>
            <person name="Wortman J."/>
            <person name="Nusbaum C."/>
            <person name="Birren B."/>
        </authorList>
    </citation>
    <scope>NUCLEOTIDE SEQUENCE [LARGE SCALE GENOMIC DNA]</scope>
    <source>
        <strain evidence="3 4">ATCC 38327</strain>
    </source>
</reference>
<feature type="compositionally biased region" description="Acidic residues" evidence="1">
    <location>
        <begin position="125"/>
        <end position="134"/>
    </location>
</feature>
<evidence type="ECO:0000256" key="1">
    <source>
        <dbReference type="SAM" id="MobiDB-lite"/>
    </source>
</evidence>
<dbReference type="OrthoDB" id="5581051at2759"/>
<protein>
    <recommendedName>
        <fullName evidence="2">GYF domain-containing protein</fullName>
    </recommendedName>
</protein>
<dbReference type="Pfam" id="PF02213">
    <property type="entry name" value="GYF"/>
    <property type="match status" value="1"/>
</dbReference>
<gene>
    <name evidence="3" type="ORF">AMAG_16498</name>
</gene>
<name>A0A0L0TD66_ALLM3</name>
<dbReference type="PANTHER" id="PTHR13138:SF3">
    <property type="entry name" value="CD2 ANTIGEN CYTOPLASMIC TAIL-BINDING PROTEIN 2"/>
    <property type="match status" value="1"/>
</dbReference>
<dbReference type="PROSITE" id="PS50829">
    <property type="entry name" value="GYF"/>
    <property type="match status" value="1"/>
</dbReference>
<dbReference type="GO" id="GO:0005682">
    <property type="term" value="C:U5 snRNP"/>
    <property type="evidence" value="ECO:0007669"/>
    <property type="project" value="InterPro"/>
</dbReference>
<organism evidence="3 4">
    <name type="scientific">Allomyces macrogynus (strain ATCC 38327)</name>
    <name type="common">Allomyces javanicus var. macrogynus</name>
    <dbReference type="NCBI Taxonomy" id="578462"/>
    <lineage>
        <taxon>Eukaryota</taxon>
        <taxon>Fungi</taxon>
        <taxon>Fungi incertae sedis</taxon>
        <taxon>Blastocladiomycota</taxon>
        <taxon>Blastocladiomycetes</taxon>
        <taxon>Blastocladiales</taxon>
        <taxon>Blastocladiaceae</taxon>
        <taxon>Allomyces</taxon>
    </lineage>
</organism>
<dbReference type="OMA" id="GENTNFY"/>
<keyword evidence="4" id="KW-1185">Reference proteome</keyword>